<gene>
    <name evidence="2" type="primary">Aste57867_564</name>
    <name evidence="1" type="ORF">As57867_000563</name>
    <name evidence="2" type="ORF">ASTE57867_564</name>
</gene>
<evidence type="ECO:0000313" key="2">
    <source>
        <dbReference type="EMBL" id="VFT77789.1"/>
    </source>
</evidence>
<protein>
    <submittedName>
        <fullName evidence="2">Aste57867_564 protein</fullName>
    </submittedName>
</protein>
<dbReference type="EMBL" id="CAADRA010000031">
    <property type="protein sequence ID" value="VFT77789.1"/>
    <property type="molecule type" value="Genomic_DNA"/>
</dbReference>
<reference evidence="2 3" key="1">
    <citation type="submission" date="2019-03" db="EMBL/GenBank/DDBJ databases">
        <authorList>
            <person name="Gaulin E."/>
            <person name="Dumas B."/>
        </authorList>
    </citation>
    <scope>NUCLEOTIDE SEQUENCE [LARGE SCALE GENOMIC DNA]</scope>
    <source>
        <strain evidence="2">CBS 568.67</strain>
    </source>
</reference>
<name>A0A485K717_9STRA</name>
<accession>A0A485K717</accession>
<dbReference type="AlphaFoldDB" id="A0A485K717"/>
<keyword evidence="3" id="KW-1185">Reference proteome</keyword>
<dbReference type="EMBL" id="VJMH01000031">
    <property type="protein sequence ID" value="KAF0720096.1"/>
    <property type="molecule type" value="Genomic_DNA"/>
</dbReference>
<reference evidence="1" key="2">
    <citation type="submission" date="2019-06" db="EMBL/GenBank/DDBJ databases">
        <title>Genomics analysis of Aphanomyces spp. identifies a new class of oomycete effector associated with host adaptation.</title>
        <authorList>
            <person name="Gaulin E."/>
        </authorList>
    </citation>
    <scope>NUCLEOTIDE SEQUENCE</scope>
    <source>
        <strain evidence="1">CBS 578.67</strain>
    </source>
</reference>
<evidence type="ECO:0000313" key="1">
    <source>
        <dbReference type="EMBL" id="KAF0720096.1"/>
    </source>
</evidence>
<sequence>MNNLGERLFSTFCDRDCGAESFLHGYDWNDVVSTAGMPRRGIRCVPSCYLGANPSCGLVVRVTGRFSGDEGARLACFSRVEHCHDVGLQLGDVVHPDILQVCGNPRTTRAPSNVRVFLCPLSILILAQTSWTECFFHVLQTSMAPQTPPGDSIGLYMFKAYIVAIDPRDEVFRIVGCAQSHPFELALRHTLVAVAAPAISSPPPAAAAVDLHFVACGCPALFTSSYVRMNKSGGRKELRCFPHCCPQHMPRNSCNVPVRIGVHAPSITHLRLLARVEAEHVQFRAGDVVESADLLLDDDENWIAGTVIERQDALLATYGFQAMQSLGGRDVVMGWPYLWTSSASKECRDQLHKWTAYALTAVPGRQDMLHIEGVLSSPPFQLKSYRRADSKGSVSSQ</sequence>
<evidence type="ECO:0000313" key="3">
    <source>
        <dbReference type="Proteomes" id="UP000332933"/>
    </source>
</evidence>
<proteinExistence type="predicted"/>
<organism evidence="2 3">
    <name type="scientific">Aphanomyces stellatus</name>
    <dbReference type="NCBI Taxonomy" id="120398"/>
    <lineage>
        <taxon>Eukaryota</taxon>
        <taxon>Sar</taxon>
        <taxon>Stramenopiles</taxon>
        <taxon>Oomycota</taxon>
        <taxon>Saprolegniomycetes</taxon>
        <taxon>Saprolegniales</taxon>
        <taxon>Verrucalvaceae</taxon>
        <taxon>Aphanomyces</taxon>
    </lineage>
</organism>
<dbReference type="Proteomes" id="UP000332933">
    <property type="component" value="Unassembled WGS sequence"/>
</dbReference>
<dbReference type="OrthoDB" id="99548at2759"/>